<dbReference type="Gramene" id="KQL16251">
    <property type="protein sequence ID" value="KQL16251"/>
    <property type="gene ID" value="SETIT_025503mg"/>
</dbReference>
<dbReference type="Proteomes" id="UP000004995">
    <property type="component" value="Unassembled WGS sequence"/>
</dbReference>
<keyword evidence="2" id="KW-1185">Reference proteome</keyword>
<reference evidence="2" key="1">
    <citation type="journal article" date="2012" name="Nat. Biotechnol.">
        <title>Reference genome sequence of the model plant Setaria.</title>
        <authorList>
            <person name="Bennetzen J.L."/>
            <person name="Schmutz J."/>
            <person name="Wang H."/>
            <person name="Percifield R."/>
            <person name="Hawkins J."/>
            <person name="Pontaroli A.C."/>
            <person name="Estep M."/>
            <person name="Feng L."/>
            <person name="Vaughn J.N."/>
            <person name="Grimwood J."/>
            <person name="Jenkins J."/>
            <person name="Barry K."/>
            <person name="Lindquist E."/>
            <person name="Hellsten U."/>
            <person name="Deshpande S."/>
            <person name="Wang X."/>
            <person name="Wu X."/>
            <person name="Mitros T."/>
            <person name="Triplett J."/>
            <person name="Yang X."/>
            <person name="Ye C.Y."/>
            <person name="Mauro-Herrera M."/>
            <person name="Wang L."/>
            <person name="Li P."/>
            <person name="Sharma M."/>
            <person name="Sharma R."/>
            <person name="Ronald P.C."/>
            <person name="Panaud O."/>
            <person name="Kellogg E.A."/>
            <person name="Brutnell T.P."/>
            <person name="Doust A.N."/>
            <person name="Tuskan G.A."/>
            <person name="Rokhsar D."/>
            <person name="Devos K.M."/>
        </authorList>
    </citation>
    <scope>NUCLEOTIDE SEQUENCE [LARGE SCALE GENOMIC DNA]</scope>
    <source>
        <strain evidence="2">cv. Yugu1</strain>
    </source>
</reference>
<dbReference type="AlphaFoldDB" id="K3ZG01"/>
<dbReference type="EMBL" id="AGNK02001907">
    <property type="status" value="NOT_ANNOTATED_CDS"/>
    <property type="molecule type" value="Genomic_DNA"/>
</dbReference>
<dbReference type="InParanoid" id="K3ZG01"/>
<evidence type="ECO:0000313" key="1">
    <source>
        <dbReference type="EnsemblPlants" id="KQL16251"/>
    </source>
</evidence>
<organism evidence="1 2">
    <name type="scientific">Setaria italica</name>
    <name type="common">Foxtail millet</name>
    <name type="synonym">Panicum italicum</name>
    <dbReference type="NCBI Taxonomy" id="4555"/>
    <lineage>
        <taxon>Eukaryota</taxon>
        <taxon>Viridiplantae</taxon>
        <taxon>Streptophyta</taxon>
        <taxon>Embryophyta</taxon>
        <taxon>Tracheophyta</taxon>
        <taxon>Spermatophyta</taxon>
        <taxon>Magnoliopsida</taxon>
        <taxon>Liliopsida</taxon>
        <taxon>Poales</taxon>
        <taxon>Poaceae</taxon>
        <taxon>PACMAD clade</taxon>
        <taxon>Panicoideae</taxon>
        <taxon>Panicodae</taxon>
        <taxon>Paniceae</taxon>
        <taxon>Cenchrinae</taxon>
        <taxon>Setaria</taxon>
    </lineage>
</organism>
<reference evidence="1" key="2">
    <citation type="submission" date="2018-08" db="UniProtKB">
        <authorList>
            <consortium name="EnsemblPlants"/>
        </authorList>
    </citation>
    <scope>IDENTIFICATION</scope>
    <source>
        <strain evidence="1">Yugu1</strain>
    </source>
</reference>
<proteinExistence type="predicted"/>
<dbReference type="EnsemblPlants" id="KQL16251">
    <property type="protein sequence ID" value="KQL16251"/>
    <property type="gene ID" value="SETIT_025503mg"/>
</dbReference>
<sequence length="29" mass="3496">MYLRKGIYCCQLSRHQMPPLFLILCLNKI</sequence>
<name>K3ZG01_SETIT</name>
<protein>
    <submittedName>
        <fullName evidence="1">Uncharacterized protein</fullName>
    </submittedName>
</protein>
<dbReference type="HOGENOM" id="CLU_3411199_0_0_1"/>
<evidence type="ECO:0000313" key="2">
    <source>
        <dbReference type="Proteomes" id="UP000004995"/>
    </source>
</evidence>
<accession>K3ZG01</accession>